<feature type="compositionally biased region" description="Polar residues" evidence="5">
    <location>
        <begin position="385"/>
        <end position="394"/>
    </location>
</feature>
<organism evidence="7 8">
    <name type="scientific">Steinernema glaseri</name>
    <dbReference type="NCBI Taxonomy" id="37863"/>
    <lineage>
        <taxon>Eukaryota</taxon>
        <taxon>Metazoa</taxon>
        <taxon>Ecdysozoa</taxon>
        <taxon>Nematoda</taxon>
        <taxon>Chromadorea</taxon>
        <taxon>Rhabditida</taxon>
        <taxon>Tylenchina</taxon>
        <taxon>Panagrolaimomorpha</taxon>
        <taxon>Strongyloidoidea</taxon>
        <taxon>Steinernematidae</taxon>
        <taxon>Steinernema</taxon>
    </lineage>
</organism>
<feature type="domain" description="RRM" evidence="6">
    <location>
        <begin position="510"/>
        <end position="586"/>
    </location>
</feature>
<evidence type="ECO:0000313" key="8">
    <source>
        <dbReference type="WBParaSite" id="L893_g28715.t1"/>
    </source>
</evidence>
<keyword evidence="4" id="KW-0175">Coiled coil</keyword>
<accession>A0A1I7ZQ97</accession>
<feature type="compositionally biased region" description="Basic and acidic residues" evidence="5">
    <location>
        <begin position="370"/>
        <end position="379"/>
    </location>
</feature>
<dbReference type="InterPro" id="IPR011990">
    <property type="entry name" value="TPR-like_helical_dom_sf"/>
</dbReference>
<dbReference type="InterPro" id="IPR003107">
    <property type="entry name" value="HAT"/>
</dbReference>
<dbReference type="SUPFAM" id="SSF54928">
    <property type="entry name" value="RNA-binding domain, RBD"/>
    <property type="match status" value="2"/>
</dbReference>
<evidence type="ECO:0000256" key="4">
    <source>
        <dbReference type="SAM" id="Coils"/>
    </source>
</evidence>
<dbReference type="Gene3D" id="1.25.40.10">
    <property type="entry name" value="Tetratricopeptide repeat domain"/>
    <property type="match status" value="1"/>
</dbReference>
<dbReference type="GO" id="GO:0003723">
    <property type="term" value="F:RNA binding"/>
    <property type="evidence" value="ECO:0007669"/>
    <property type="project" value="UniProtKB-UniRule"/>
</dbReference>
<dbReference type="PANTHER" id="PTHR23236:SF119">
    <property type="entry name" value="NUCLEAR RNA-BINDING PROTEIN SART-3"/>
    <property type="match status" value="1"/>
</dbReference>
<dbReference type="InterPro" id="IPR035979">
    <property type="entry name" value="RBD_domain_sf"/>
</dbReference>
<sequence>MPFITESEREVIFAGVERGSTEEEDLNTTIQLIEVELENGDPSSIEEAYELAVSVYPTIPLLWHKYLLWLDNSLKIPSKSVEGYERAISTNPMCTEIIQLALIAYERAGEPAERIDELWEVAKNSIEDPDWGRSLFTTYIFLLKRRIVQSGSKDFTIVEEAFNDGAAFLSRKFRYWDAQFKYRLMHAYFLYSTTKNFPKARDVLRDILASGGSTHPKVVVEAVTYERHFGRDMIRCRQMLYQAVNSVVENAYLLFDYFIQFEREEGTLDELTKAVAKVNSQAKRIQQREDQLRLQRITASPHKKKKKEKNACAIDENGLPVQSHAKRKLLAEVEEKTDERESTTRDKDGFVVPSIPPRLSKNAGTPSKKPKIDEHHSEEMEVDGISSSVGSTSAPDHPVSVKADNSEVAANNNEDTLFVSNLGYYAVEEEVAALFENVKQVRLIGNGKGKQGKGFGYVTFTTVEDAVNALKKDRIKLNGRPVFVSKYKKQKKDNDDGKSDFRYSVGLEKNKLFVSNVHFDCSEEKLKEVFAAFGEVTAVRIVTHKSGRPKGCAYVEFSNGEAARKAIDSPEIDILGRTLKIALSNPPRKDQPPANVSSMHRRIGAFSNGQNTTGGRKKEQAPKKEQTVKMSNDEFRKFL</sequence>
<dbReference type="Gene3D" id="3.30.70.330">
    <property type="match status" value="2"/>
</dbReference>
<proteinExistence type="predicted"/>
<feature type="coiled-coil region" evidence="4">
    <location>
        <begin position="261"/>
        <end position="295"/>
    </location>
</feature>
<feature type="region of interest" description="Disordered" evidence="5">
    <location>
        <begin position="584"/>
        <end position="639"/>
    </location>
</feature>
<dbReference type="GO" id="GO:0006396">
    <property type="term" value="P:RNA processing"/>
    <property type="evidence" value="ECO:0007669"/>
    <property type="project" value="InterPro"/>
</dbReference>
<evidence type="ECO:0000256" key="1">
    <source>
        <dbReference type="ARBA" id="ARBA00022737"/>
    </source>
</evidence>
<evidence type="ECO:0000259" key="6">
    <source>
        <dbReference type="PROSITE" id="PS50102"/>
    </source>
</evidence>
<dbReference type="Pfam" id="PF00076">
    <property type="entry name" value="RRM_1"/>
    <property type="match status" value="2"/>
</dbReference>
<dbReference type="InterPro" id="IPR012677">
    <property type="entry name" value="Nucleotide-bd_a/b_plait_sf"/>
</dbReference>
<reference evidence="8" key="1">
    <citation type="submission" date="2016-11" db="UniProtKB">
        <authorList>
            <consortium name="WormBaseParasite"/>
        </authorList>
    </citation>
    <scope>IDENTIFICATION</scope>
</reference>
<feature type="domain" description="RRM" evidence="6">
    <location>
        <begin position="415"/>
        <end position="489"/>
    </location>
</feature>
<feature type="region of interest" description="Disordered" evidence="5">
    <location>
        <begin position="333"/>
        <end position="400"/>
    </location>
</feature>
<dbReference type="Proteomes" id="UP000095287">
    <property type="component" value="Unplaced"/>
</dbReference>
<dbReference type="WBParaSite" id="L893_g28715.t1">
    <property type="protein sequence ID" value="L893_g28715.t1"/>
    <property type="gene ID" value="L893_g28715"/>
</dbReference>
<evidence type="ECO:0000313" key="7">
    <source>
        <dbReference type="Proteomes" id="UP000095287"/>
    </source>
</evidence>
<dbReference type="PANTHER" id="PTHR23236">
    <property type="entry name" value="EUKARYOTIC TRANSLATION INITIATION FACTOR 4B/4H"/>
    <property type="match status" value="1"/>
</dbReference>
<dbReference type="SMART" id="SM00360">
    <property type="entry name" value="RRM"/>
    <property type="match status" value="2"/>
</dbReference>
<evidence type="ECO:0000256" key="5">
    <source>
        <dbReference type="SAM" id="MobiDB-lite"/>
    </source>
</evidence>
<feature type="compositionally biased region" description="Basic and acidic residues" evidence="5">
    <location>
        <begin position="616"/>
        <end position="639"/>
    </location>
</feature>
<keyword evidence="7" id="KW-1185">Reference proteome</keyword>
<dbReference type="PROSITE" id="PS50102">
    <property type="entry name" value="RRM"/>
    <property type="match status" value="2"/>
</dbReference>
<dbReference type="SUPFAM" id="SSF48452">
    <property type="entry name" value="TPR-like"/>
    <property type="match status" value="1"/>
</dbReference>
<feature type="compositionally biased region" description="Basic and acidic residues" evidence="5">
    <location>
        <begin position="333"/>
        <end position="349"/>
    </location>
</feature>
<evidence type="ECO:0000256" key="2">
    <source>
        <dbReference type="ARBA" id="ARBA00022884"/>
    </source>
</evidence>
<name>A0A1I7ZQ97_9BILA</name>
<evidence type="ECO:0000256" key="3">
    <source>
        <dbReference type="PROSITE-ProRule" id="PRU00176"/>
    </source>
</evidence>
<protein>
    <submittedName>
        <fullName evidence="8">RRM domain-containing protein</fullName>
    </submittedName>
</protein>
<dbReference type="AlphaFoldDB" id="A0A1I7ZQ97"/>
<keyword evidence="2 3" id="KW-0694">RNA-binding</keyword>
<dbReference type="SMART" id="SM00386">
    <property type="entry name" value="HAT"/>
    <property type="match status" value="4"/>
</dbReference>
<keyword evidence="1" id="KW-0677">Repeat</keyword>
<dbReference type="InterPro" id="IPR000504">
    <property type="entry name" value="RRM_dom"/>
</dbReference>